<gene>
    <name evidence="6" type="ORF">Q763_15690</name>
</gene>
<sequence length="197" mass="22256">MSSKKAAATRLNILQKAFELVYQNGYRTTSVDEIIATTQVTKGAFFYHFKNKDEMGLAMINEVMQPGMRKSLIEALPSNGNPTEEIYNMMESLLLKDPFFIIKYGCPAINMVEEMASYNEAFNKALSQLVIQWEEAITTTLEKGKTIGKINPDTNPKEVAQYIISGYGGIRNLGKIHGKPSYINYLSQFKKYLNTLK</sequence>
<dbReference type="SUPFAM" id="SSF46689">
    <property type="entry name" value="Homeodomain-like"/>
    <property type="match status" value="1"/>
</dbReference>
<accession>A0A0A2LGC5</accession>
<keyword evidence="1" id="KW-0805">Transcription regulation</keyword>
<evidence type="ECO:0000256" key="4">
    <source>
        <dbReference type="PROSITE-ProRule" id="PRU00335"/>
    </source>
</evidence>
<dbReference type="Pfam" id="PF00440">
    <property type="entry name" value="TetR_N"/>
    <property type="match status" value="1"/>
</dbReference>
<dbReference type="InterPro" id="IPR009057">
    <property type="entry name" value="Homeodomain-like_sf"/>
</dbReference>
<name>A0A0A2LGC5_9FLAO</name>
<keyword evidence="7" id="KW-1185">Reference proteome</keyword>
<dbReference type="PANTHER" id="PTHR47506">
    <property type="entry name" value="TRANSCRIPTIONAL REGULATORY PROTEIN"/>
    <property type="match status" value="1"/>
</dbReference>
<dbReference type="InterPro" id="IPR036271">
    <property type="entry name" value="Tet_transcr_reg_TetR-rel_C_sf"/>
</dbReference>
<dbReference type="PROSITE" id="PS50977">
    <property type="entry name" value="HTH_TETR_2"/>
    <property type="match status" value="1"/>
</dbReference>
<evidence type="ECO:0000259" key="5">
    <source>
        <dbReference type="PROSITE" id="PS50977"/>
    </source>
</evidence>
<protein>
    <submittedName>
        <fullName evidence="6">TetR family transcriptional regulator</fullName>
    </submittedName>
</protein>
<dbReference type="PRINTS" id="PR00455">
    <property type="entry name" value="HTHTETR"/>
</dbReference>
<evidence type="ECO:0000313" key="7">
    <source>
        <dbReference type="Proteomes" id="UP000030129"/>
    </source>
</evidence>
<dbReference type="AlphaFoldDB" id="A0A0A2LGC5"/>
<dbReference type="Pfam" id="PF16925">
    <property type="entry name" value="TetR_C_13"/>
    <property type="match status" value="1"/>
</dbReference>
<dbReference type="GO" id="GO:0003677">
    <property type="term" value="F:DNA binding"/>
    <property type="evidence" value="ECO:0007669"/>
    <property type="project" value="UniProtKB-UniRule"/>
</dbReference>
<dbReference type="PANTHER" id="PTHR47506:SF6">
    <property type="entry name" value="HTH-TYPE TRANSCRIPTIONAL REPRESSOR NEMR"/>
    <property type="match status" value="1"/>
</dbReference>
<dbReference type="InterPro" id="IPR001647">
    <property type="entry name" value="HTH_TetR"/>
</dbReference>
<evidence type="ECO:0000256" key="2">
    <source>
        <dbReference type="ARBA" id="ARBA00023125"/>
    </source>
</evidence>
<dbReference type="EMBL" id="JRLV01000023">
    <property type="protein sequence ID" value="KGO78954.1"/>
    <property type="molecule type" value="Genomic_DNA"/>
</dbReference>
<organism evidence="6 7">
    <name type="scientific">Flavobacterium beibuense F44-8</name>
    <dbReference type="NCBI Taxonomy" id="1406840"/>
    <lineage>
        <taxon>Bacteria</taxon>
        <taxon>Pseudomonadati</taxon>
        <taxon>Bacteroidota</taxon>
        <taxon>Flavobacteriia</taxon>
        <taxon>Flavobacteriales</taxon>
        <taxon>Flavobacteriaceae</taxon>
        <taxon>Flavobacterium</taxon>
    </lineage>
</organism>
<dbReference type="RefSeq" id="WP_035135914.1">
    <property type="nucleotide sequence ID" value="NZ_JRLV01000023.1"/>
</dbReference>
<keyword evidence="3" id="KW-0804">Transcription</keyword>
<feature type="DNA-binding region" description="H-T-H motif" evidence="4">
    <location>
        <begin position="30"/>
        <end position="49"/>
    </location>
</feature>
<keyword evidence="2 4" id="KW-0238">DNA-binding</keyword>
<feature type="domain" description="HTH tetR-type" evidence="5">
    <location>
        <begin position="7"/>
        <end position="67"/>
    </location>
</feature>
<comment type="caution">
    <text evidence="6">The sequence shown here is derived from an EMBL/GenBank/DDBJ whole genome shotgun (WGS) entry which is preliminary data.</text>
</comment>
<evidence type="ECO:0000256" key="1">
    <source>
        <dbReference type="ARBA" id="ARBA00023015"/>
    </source>
</evidence>
<dbReference type="InterPro" id="IPR023772">
    <property type="entry name" value="DNA-bd_HTH_TetR-type_CS"/>
</dbReference>
<dbReference type="Proteomes" id="UP000030129">
    <property type="component" value="Unassembled WGS sequence"/>
</dbReference>
<dbReference type="eggNOG" id="COG1309">
    <property type="taxonomic scope" value="Bacteria"/>
</dbReference>
<dbReference type="PROSITE" id="PS01081">
    <property type="entry name" value="HTH_TETR_1"/>
    <property type="match status" value="1"/>
</dbReference>
<dbReference type="InterPro" id="IPR011075">
    <property type="entry name" value="TetR_C"/>
</dbReference>
<proteinExistence type="predicted"/>
<dbReference type="Gene3D" id="1.10.357.10">
    <property type="entry name" value="Tetracycline Repressor, domain 2"/>
    <property type="match status" value="1"/>
</dbReference>
<dbReference type="SUPFAM" id="SSF48498">
    <property type="entry name" value="Tetracyclin repressor-like, C-terminal domain"/>
    <property type="match status" value="1"/>
</dbReference>
<evidence type="ECO:0000256" key="3">
    <source>
        <dbReference type="ARBA" id="ARBA00023163"/>
    </source>
</evidence>
<reference evidence="6 7" key="1">
    <citation type="submission" date="2013-09" db="EMBL/GenBank/DDBJ databases">
        <authorList>
            <person name="Zeng Z."/>
            <person name="Chen C."/>
        </authorList>
    </citation>
    <scope>NUCLEOTIDE SEQUENCE [LARGE SCALE GENOMIC DNA]</scope>
    <source>
        <strain evidence="6 7">F44-8</strain>
    </source>
</reference>
<evidence type="ECO:0000313" key="6">
    <source>
        <dbReference type="EMBL" id="KGO78954.1"/>
    </source>
</evidence>
<dbReference type="STRING" id="1406840.Q763_15690"/>